<evidence type="ECO:0000256" key="3">
    <source>
        <dbReference type="ARBA" id="ARBA00022759"/>
    </source>
</evidence>
<evidence type="ECO:0000256" key="2">
    <source>
        <dbReference type="ARBA" id="ARBA00022723"/>
    </source>
</evidence>
<keyword evidence="5 9" id="KW-0460">Magnesium</keyword>
<proteinExistence type="inferred from homology"/>
<reference evidence="10 11" key="1">
    <citation type="submission" date="2021-01" db="EMBL/GenBank/DDBJ databases">
        <title>Genomic Encyclopedia of Type Strains, Phase IV (KMG-IV): sequencing the most valuable type-strain genomes for metagenomic binning, comparative biology and taxonomic classification.</title>
        <authorList>
            <person name="Goeker M."/>
        </authorList>
    </citation>
    <scope>NUCLEOTIDE SEQUENCE [LARGE SCALE GENOMIC DNA]</scope>
    <source>
        <strain evidence="10 11">DSM 105453</strain>
    </source>
</reference>
<sequence>MKKTLYITNSGEFRRKDNTLYFINDEGKRTFIPIEDINDIFIFSEVSFNTKLLDFLSQKHICVHFFNYYGYYSGTYYPREHLNAGHVLLKQSEVYLNFERRLDLASRFVSGSIHQMQQVLKYYVNRRKDNNIHLKDSAEKMAEIKENLIQAQTIEELMASEGHAREVYYSCFDDIIQNKDFVFDKRTKQPPLNALNALISFGNSICYTMILSEIYKTYLDPRIGFLHSTNFRRFSLNLDVAEIFKPIMVDRLIFQLINKKMITKKHFEQQHTGGILLNDKGRRIFLEQTELRMRTTVNHRHLGRRVSYRRLYRLELYKIQKHILGEKEYEPFESLW</sequence>
<evidence type="ECO:0000256" key="4">
    <source>
        <dbReference type="ARBA" id="ARBA00022801"/>
    </source>
</evidence>
<dbReference type="CDD" id="cd09722">
    <property type="entry name" value="Cas1_I-B"/>
    <property type="match status" value="1"/>
</dbReference>
<dbReference type="Proteomes" id="UP000823485">
    <property type="component" value="Unassembled WGS sequence"/>
</dbReference>
<keyword evidence="11" id="KW-1185">Reference proteome</keyword>
<keyword evidence="8 9" id="KW-0464">Manganese</keyword>
<evidence type="ECO:0000256" key="9">
    <source>
        <dbReference type="HAMAP-Rule" id="MF_01470"/>
    </source>
</evidence>
<comment type="subunit">
    <text evidence="9">Homodimer, forms a heterotetramer with a Cas2 homodimer.</text>
</comment>
<keyword evidence="3 9" id="KW-0255">Endonuclease</keyword>
<evidence type="ECO:0000313" key="10">
    <source>
        <dbReference type="EMBL" id="MBM7715527.1"/>
    </source>
</evidence>
<dbReference type="NCBIfam" id="TIGR03641">
    <property type="entry name" value="cas1_HMARI"/>
    <property type="match status" value="1"/>
</dbReference>
<comment type="similarity">
    <text evidence="9">Belongs to the CRISPR-associated endonuclease Cas1 family.</text>
</comment>
<dbReference type="NCBIfam" id="TIGR00287">
    <property type="entry name" value="cas1"/>
    <property type="match status" value="1"/>
</dbReference>
<dbReference type="EMBL" id="JAFBFH010000015">
    <property type="protein sequence ID" value="MBM7715527.1"/>
    <property type="molecule type" value="Genomic_DNA"/>
</dbReference>
<evidence type="ECO:0000256" key="6">
    <source>
        <dbReference type="ARBA" id="ARBA00023118"/>
    </source>
</evidence>
<evidence type="ECO:0000313" key="11">
    <source>
        <dbReference type="Proteomes" id="UP000823485"/>
    </source>
</evidence>
<keyword evidence="4 9" id="KW-0378">Hydrolase</keyword>
<dbReference type="Gene3D" id="1.20.120.920">
    <property type="entry name" value="CRISPR-associated endonuclease Cas1, C-terminal domain"/>
    <property type="match status" value="1"/>
</dbReference>
<keyword evidence="7 9" id="KW-0238">DNA-binding</keyword>
<evidence type="ECO:0000256" key="7">
    <source>
        <dbReference type="ARBA" id="ARBA00023125"/>
    </source>
</evidence>
<dbReference type="RefSeq" id="WP_077113803.1">
    <property type="nucleotide sequence ID" value="NZ_JAFBFH010000015.1"/>
</dbReference>
<keyword evidence="2 9" id="KW-0479">Metal-binding</keyword>
<dbReference type="HAMAP" id="MF_01470">
    <property type="entry name" value="Cas1"/>
    <property type="match status" value="1"/>
</dbReference>
<evidence type="ECO:0000256" key="1">
    <source>
        <dbReference type="ARBA" id="ARBA00022722"/>
    </source>
</evidence>
<dbReference type="InterPro" id="IPR019858">
    <property type="entry name" value="CRISPR-assoc_Cas1_HMARI/TNEAP"/>
</dbReference>
<dbReference type="Pfam" id="PF01867">
    <property type="entry name" value="Cas_Cas1"/>
    <property type="match status" value="1"/>
</dbReference>
<dbReference type="PANTHER" id="PTHR43219:SF1">
    <property type="entry name" value="CRISPR-ASSOCIATED ENDONUCLEASE CAS1"/>
    <property type="match status" value="1"/>
</dbReference>
<keyword evidence="1 9" id="KW-0540">Nuclease</keyword>
<gene>
    <name evidence="9" type="primary">cas1</name>
    <name evidence="10" type="ORF">JOC94_002515</name>
</gene>
<evidence type="ECO:0000256" key="8">
    <source>
        <dbReference type="ARBA" id="ARBA00023211"/>
    </source>
</evidence>
<feature type="binding site" evidence="9">
    <location>
        <position position="161"/>
    </location>
    <ligand>
        <name>Mn(2+)</name>
        <dbReference type="ChEBI" id="CHEBI:29035"/>
    </ligand>
</feature>
<name>A0ABS2R7A2_9BACI</name>
<evidence type="ECO:0000256" key="5">
    <source>
        <dbReference type="ARBA" id="ARBA00022842"/>
    </source>
</evidence>
<protein>
    <recommendedName>
        <fullName evidence="9">CRISPR-associated endonuclease Cas1</fullName>
        <ecNumber evidence="9">3.1.-.-</ecNumber>
    </recommendedName>
</protein>
<organism evidence="10 11">
    <name type="scientific">Siminovitchia thermophila</name>
    <dbReference type="NCBI Taxonomy" id="1245522"/>
    <lineage>
        <taxon>Bacteria</taxon>
        <taxon>Bacillati</taxon>
        <taxon>Bacillota</taxon>
        <taxon>Bacilli</taxon>
        <taxon>Bacillales</taxon>
        <taxon>Bacillaceae</taxon>
        <taxon>Siminovitchia</taxon>
    </lineage>
</organism>
<dbReference type="InterPro" id="IPR002729">
    <property type="entry name" value="CRISPR-assoc_Cas1"/>
</dbReference>
<feature type="binding site" evidence="9">
    <location>
        <position position="242"/>
    </location>
    <ligand>
        <name>Mn(2+)</name>
        <dbReference type="ChEBI" id="CHEBI:29035"/>
    </ligand>
</feature>
<comment type="function">
    <text evidence="9">CRISPR (clustered regularly interspaced short palindromic repeat), is an adaptive immune system that provides protection against mobile genetic elements (viruses, transposable elements and conjugative plasmids). CRISPR clusters contain spacers, sequences complementary to antecedent mobile elements, and target invading nucleic acids. CRISPR clusters are transcribed and processed into CRISPR RNA (crRNA). Acts as a dsDNA endonuclease. Involved in the integration of spacer DNA into the CRISPR cassette.</text>
</comment>
<dbReference type="EC" id="3.1.-.-" evidence="9"/>
<comment type="caution">
    <text evidence="10">The sequence shown here is derived from an EMBL/GenBank/DDBJ whole genome shotgun (WGS) entry which is preliminary data.</text>
</comment>
<feature type="binding site" evidence="9">
    <location>
        <position position="227"/>
    </location>
    <ligand>
        <name>Mn(2+)</name>
        <dbReference type="ChEBI" id="CHEBI:29035"/>
    </ligand>
</feature>
<dbReference type="InterPro" id="IPR042211">
    <property type="entry name" value="CRISPR-assoc_Cas1_N"/>
</dbReference>
<comment type="cofactor">
    <cofactor evidence="9">
        <name>Mg(2+)</name>
        <dbReference type="ChEBI" id="CHEBI:18420"/>
    </cofactor>
    <cofactor evidence="9">
        <name>Mn(2+)</name>
        <dbReference type="ChEBI" id="CHEBI:29035"/>
    </cofactor>
</comment>
<accession>A0ABS2R7A2</accession>
<dbReference type="PANTHER" id="PTHR43219">
    <property type="entry name" value="CRISPR-ASSOCIATED ENDONUCLEASE CAS1"/>
    <property type="match status" value="1"/>
</dbReference>
<dbReference type="InterPro" id="IPR042206">
    <property type="entry name" value="CRISPR-assoc_Cas1_C"/>
</dbReference>
<dbReference type="Gene3D" id="3.100.10.20">
    <property type="entry name" value="CRISPR-associated endonuclease Cas1, N-terminal domain"/>
    <property type="match status" value="1"/>
</dbReference>
<keyword evidence="6 9" id="KW-0051">Antiviral defense</keyword>